<dbReference type="PROSITE" id="PS00108">
    <property type="entry name" value="PROTEIN_KINASE_ST"/>
    <property type="match status" value="1"/>
</dbReference>
<evidence type="ECO:0000256" key="5">
    <source>
        <dbReference type="ARBA" id="ARBA00022741"/>
    </source>
</evidence>
<dbReference type="GO" id="GO:0008353">
    <property type="term" value="F:RNA polymerase II CTD heptapeptide repeat kinase activity"/>
    <property type="evidence" value="ECO:0007669"/>
    <property type="project" value="UniProtKB-EC"/>
</dbReference>
<keyword evidence="5 13" id="KW-0547">Nucleotide-binding</keyword>
<dbReference type="Pfam" id="PF00069">
    <property type="entry name" value="Pkinase"/>
    <property type="match status" value="1"/>
</dbReference>
<evidence type="ECO:0000313" key="16">
    <source>
        <dbReference type="EMBL" id="CCI46938.1"/>
    </source>
</evidence>
<feature type="compositionally biased region" description="Low complexity" evidence="14">
    <location>
        <begin position="18"/>
        <end position="27"/>
    </location>
</feature>
<protein>
    <recommendedName>
        <fullName evidence="9">Cyclin-dependent kinase 2 homolog</fullName>
        <ecNumber evidence="2">2.7.11.23</ecNumber>
    </recommendedName>
    <alternativeName>
        <fullName evidence="10">Cell division control protein 2 homolog</fullName>
    </alternativeName>
    <alternativeName>
        <fullName evidence="11">cdc2-related kinase 2</fullName>
    </alternativeName>
</protein>
<evidence type="ECO:0000256" key="9">
    <source>
        <dbReference type="ARBA" id="ARBA00039612"/>
    </source>
</evidence>
<dbReference type="Proteomes" id="UP000053237">
    <property type="component" value="Unassembled WGS sequence"/>
</dbReference>
<keyword evidence="4" id="KW-0808">Transferase</keyword>
<gene>
    <name evidence="16" type="ORF">BN9_078930</name>
</gene>
<name>A0A024GJQ8_9STRA</name>
<comment type="caution">
    <text evidence="16">The sequence shown here is derived from an EMBL/GenBank/DDBJ whole genome shotgun (WGS) entry which is preliminary data.</text>
</comment>
<evidence type="ECO:0000256" key="14">
    <source>
        <dbReference type="SAM" id="MobiDB-lite"/>
    </source>
</evidence>
<feature type="compositionally biased region" description="Basic and acidic residues" evidence="14">
    <location>
        <begin position="131"/>
        <end position="161"/>
    </location>
</feature>
<evidence type="ECO:0000256" key="13">
    <source>
        <dbReference type="PROSITE-ProRule" id="PRU10141"/>
    </source>
</evidence>
<keyword evidence="3" id="KW-0723">Serine/threonine-protein kinase</keyword>
<evidence type="ECO:0000256" key="6">
    <source>
        <dbReference type="ARBA" id="ARBA00022777"/>
    </source>
</evidence>
<dbReference type="PANTHER" id="PTHR24056">
    <property type="entry name" value="CELL DIVISION PROTEIN KINASE"/>
    <property type="match status" value="1"/>
</dbReference>
<comment type="subunit">
    <text evidence="8">May form a complex composed of at least the catalytic subunit CRK2 and a cyclin.</text>
</comment>
<dbReference type="CDD" id="cd07840">
    <property type="entry name" value="STKc_CDK9_like"/>
    <property type="match status" value="1"/>
</dbReference>
<dbReference type="Gene3D" id="1.10.510.10">
    <property type="entry name" value="Transferase(Phosphotransferase) domain 1"/>
    <property type="match status" value="1"/>
</dbReference>
<evidence type="ECO:0000256" key="4">
    <source>
        <dbReference type="ARBA" id="ARBA00022679"/>
    </source>
</evidence>
<feature type="binding site" evidence="13">
    <location>
        <position position="235"/>
    </location>
    <ligand>
        <name>ATP</name>
        <dbReference type="ChEBI" id="CHEBI:30616"/>
    </ligand>
</feature>
<dbReference type="GO" id="GO:0032968">
    <property type="term" value="P:positive regulation of transcription elongation by RNA polymerase II"/>
    <property type="evidence" value="ECO:0007669"/>
    <property type="project" value="TreeGrafter"/>
</dbReference>
<reference evidence="16 17" key="1">
    <citation type="submission" date="2012-05" db="EMBL/GenBank/DDBJ databases">
        <title>Recombination and specialization in a pathogen metapopulation.</title>
        <authorList>
            <person name="Gardiner A."/>
            <person name="Kemen E."/>
            <person name="Schultz-Larsen T."/>
            <person name="MacLean D."/>
            <person name="Van Oosterhout C."/>
            <person name="Jones J.D.G."/>
        </authorList>
    </citation>
    <scope>NUCLEOTIDE SEQUENCE [LARGE SCALE GENOMIC DNA]</scope>
    <source>
        <strain evidence="16 17">Ac Nc2</strain>
    </source>
</reference>
<dbReference type="InterPro" id="IPR011009">
    <property type="entry name" value="Kinase-like_dom_sf"/>
</dbReference>
<dbReference type="PROSITE" id="PS00107">
    <property type="entry name" value="PROTEIN_KINASE_ATP"/>
    <property type="match status" value="1"/>
</dbReference>
<dbReference type="STRING" id="65357.A0A024GJQ8"/>
<evidence type="ECO:0000256" key="12">
    <source>
        <dbReference type="ARBA" id="ARBA00049280"/>
    </source>
</evidence>
<dbReference type="PROSITE" id="PS50011">
    <property type="entry name" value="PROTEIN_KINASE_DOM"/>
    <property type="match status" value="1"/>
</dbReference>
<dbReference type="GO" id="GO:0005524">
    <property type="term" value="F:ATP binding"/>
    <property type="evidence" value="ECO:0007669"/>
    <property type="project" value="UniProtKB-UniRule"/>
</dbReference>
<dbReference type="GO" id="GO:0000307">
    <property type="term" value="C:cyclin-dependent protein kinase holoenzyme complex"/>
    <property type="evidence" value="ECO:0007669"/>
    <property type="project" value="TreeGrafter"/>
</dbReference>
<organism evidence="16 17">
    <name type="scientific">Albugo candida</name>
    <dbReference type="NCBI Taxonomy" id="65357"/>
    <lineage>
        <taxon>Eukaryota</taxon>
        <taxon>Sar</taxon>
        <taxon>Stramenopiles</taxon>
        <taxon>Oomycota</taxon>
        <taxon>Peronosporomycetes</taxon>
        <taxon>Albuginales</taxon>
        <taxon>Albuginaceae</taxon>
        <taxon>Albugo</taxon>
    </lineage>
</organism>
<evidence type="ECO:0000256" key="2">
    <source>
        <dbReference type="ARBA" id="ARBA00012409"/>
    </source>
</evidence>
<evidence type="ECO:0000256" key="7">
    <source>
        <dbReference type="ARBA" id="ARBA00022840"/>
    </source>
</evidence>
<evidence type="ECO:0000313" key="17">
    <source>
        <dbReference type="Proteomes" id="UP000053237"/>
    </source>
</evidence>
<feature type="compositionally biased region" description="Basic and acidic residues" evidence="14">
    <location>
        <begin position="590"/>
        <end position="634"/>
    </location>
</feature>
<feature type="compositionally biased region" description="Pro residues" evidence="14">
    <location>
        <begin position="28"/>
        <end position="45"/>
    </location>
</feature>
<feature type="region of interest" description="Disordered" evidence="14">
    <location>
        <begin position="573"/>
        <end position="648"/>
    </location>
</feature>
<dbReference type="InterPro" id="IPR000719">
    <property type="entry name" value="Prot_kinase_dom"/>
</dbReference>
<dbReference type="InterPro" id="IPR017441">
    <property type="entry name" value="Protein_kinase_ATP_BS"/>
</dbReference>
<evidence type="ECO:0000256" key="3">
    <source>
        <dbReference type="ARBA" id="ARBA00022527"/>
    </source>
</evidence>
<dbReference type="EC" id="2.7.11.23" evidence="2"/>
<proteinExistence type="inferred from homology"/>
<dbReference type="AlphaFoldDB" id="A0A024GJQ8"/>
<dbReference type="InParanoid" id="A0A024GJQ8"/>
<sequence>MEASPDCFHTNDSGNHQSESSSSYYYSPLPPCPDDPPAPPPPSCTPPKYHSCTEEDEDQDQLNRHSSGFDDCKGDEKSQDENESDERVELYSNSPPQPPPPMQTVCSPDSPIRPPPPPFTPIVSSGIDDNQADRTPVHYDGLNRTRNDGVHTSDSKQKSDLTKCPMNTVALMRREASLREVLSFSKPQIDETTEKPRWYMGDIDDYTIIDKVGCGTYGEVFKCQHKVTKQIAALKKLRPNVEKNGFPITSIREMKILKFLKHPNIVKMNEIVSTKALPKEGKRPPLYFAFEYMEHDLSGLLNHPRVKLSRTQTQCYMRQLLCGIAFMHHNKIVHRDIKASNLLLNNQGMLKIGDFGLSRFWNEVNANAGRYTNKVVTLWYRPPELLLGTTSYDYSVDMWSIGCIFAELLTGRAILQGKTEIDQLKAIFELCGAPTDLTWPTYHELPGSKTFQFDVKYESSLRERFSNFPQHAVDLLEKMLTLDPSKRITAMEALDHDYFWRVLTCKPREYVQISFSIDLTDYFMNSLPKFCVSSTHEYQSKKRHHAEIAAAAAVSKSNGKPGNSHHYTKEQLEGARGRQLAHGDQSRLSGKHDNEKKYQRNRDHSQNAYRDWDGNHRNRDTSRDHVRTETEDAHFPLVKRHQPHIQRR</sequence>
<dbReference type="FunFam" id="1.10.510.10:FF:000415">
    <property type="entry name" value="CMGC/CDK/CRK7 protein kinase, variant"/>
    <property type="match status" value="1"/>
</dbReference>
<keyword evidence="7 13" id="KW-0067">ATP-binding</keyword>
<feature type="compositionally biased region" description="Basic and acidic residues" evidence="14">
    <location>
        <begin position="61"/>
        <end position="89"/>
    </location>
</feature>
<feature type="region of interest" description="Disordered" evidence="14">
    <location>
        <begin position="1"/>
        <end position="161"/>
    </location>
</feature>
<dbReference type="PANTHER" id="PTHR24056:SF546">
    <property type="entry name" value="CYCLIN-DEPENDENT KINASE 12"/>
    <property type="match status" value="1"/>
</dbReference>
<comment type="similarity">
    <text evidence="1">Belongs to the protein kinase superfamily. CMGC Ser/Thr protein kinase family. CDC2/CDKX subfamily.</text>
</comment>
<dbReference type="SMART" id="SM00220">
    <property type="entry name" value="S_TKc"/>
    <property type="match status" value="1"/>
</dbReference>
<evidence type="ECO:0000256" key="10">
    <source>
        <dbReference type="ARBA" id="ARBA00041902"/>
    </source>
</evidence>
<keyword evidence="17" id="KW-1185">Reference proteome</keyword>
<dbReference type="EMBL" id="CAIX01000145">
    <property type="protein sequence ID" value="CCI46938.1"/>
    <property type="molecule type" value="Genomic_DNA"/>
</dbReference>
<feature type="compositionally biased region" description="Basic residues" evidence="14">
    <location>
        <begin position="637"/>
        <end position="648"/>
    </location>
</feature>
<evidence type="ECO:0000259" key="15">
    <source>
        <dbReference type="PROSITE" id="PS50011"/>
    </source>
</evidence>
<dbReference type="InterPro" id="IPR050108">
    <property type="entry name" value="CDK"/>
</dbReference>
<dbReference type="GO" id="GO:0005634">
    <property type="term" value="C:nucleus"/>
    <property type="evidence" value="ECO:0007669"/>
    <property type="project" value="TreeGrafter"/>
</dbReference>
<evidence type="ECO:0000256" key="8">
    <source>
        <dbReference type="ARBA" id="ARBA00038543"/>
    </source>
</evidence>
<dbReference type="OrthoDB" id="28397at2759"/>
<dbReference type="SUPFAM" id="SSF56112">
    <property type="entry name" value="Protein kinase-like (PK-like)"/>
    <property type="match status" value="1"/>
</dbReference>
<feature type="domain" description="Protein kinase" evidence="15">
    <location>
        <begin position="206"/>
        <end position="499"/>
    </location>
</feature>
<dbReference type="InterPro" id="IPR008271">
    <property type="entry name" value="Ser/Thr_kinase_AS"/>
</dbReference>
<comment type="catalytic activity">
    <reaction evidence="12">
        <text>[DNA-directed RNA polymerase] + ATP = phospho-[DNA-directed RNA polymerase] + ADP + H(+)</text>
        <dbReference type="Rhea" id="RHEA:10216"/>
        <dbReference type="Rhea" id="RHEA-COMP:11321"/>
        <dbReference type="Rhea" id="RHEA-COMP:11322"/>
        <dbReference type="ChEBI" id="CHEBI:15378"/>
        <dbReference type="ChEBI" id="CHEBI:30616"/>
        <dbReference type="ChEBI" id="CHEBI:43176"/>
        <dbReference type="ChEBI" id="CHEBI:68546"/>
        <dbReference type="ChEBI" id="CHEBI:456216"/>
        <dbReference type="EC" id="2.7.11.23"/>
    </reaction>
</comment>
<keyword evidence="6" id="KW-0418">Kinase</keyword>
<feature type="compositionally biased region" description="Pro residues" evidence="14">
    <location>
        <begin position="111"/>
        <end position="120"/>
    </location>
</feature>
<dbReference type="Gene3D" id="3.30.200.20">
    <property type="entry name" value="Phosphorylase Kinase, domain 1"/>
    <property type="match status" value="1"/>
</dbReference>
<evidence type="ECO:0000256" key="1">
    <source>
        <dbReference type="ARBA" id="ARBA00006485"/>
    </source>
</evidence>
<accession>A0A024GJQ8</accession>
<evidence type="ECO:0000256" key="11">
    <source>
        <dbReference type="ARBA" id="ARBA00042858"/>
    </source>
</evidence>